<dbReference type="EMBL" id="CP010777">
    <property type="protein sequence ID" value="AKQ45724.1"/>
    <property type="molecule type" value="Genomic_DNA"/>
</dbReference>
<evidence type="ECO:0000259" key="5">
    <source>
        <dbReference type="Pfam" id="PF00535"/>
    </source>
</evidence>
<dbReference type="STRING" id="1379910.TH63_08785"/>
<dbReference type="Pfam" id="PF00535">
    <property type="entry name" value="Glycos_transf_2"/>
    <property type="match status" value="1"/>
</dbReference>
<feature type="transmembrane region" description="Helical" evidence="4">
    <location>
        <begin position="284"/>
        <end position="310"/>
    </location>
</feature>
<dbReference type="Gene3D" id="3.90.550.10">
    <property type="entry name" value="Spore Coat Polysaccharide Biosynthesis Protein SpsA, Chain A"/>
    <property type="match status" value="1"/>
</dbReference>
<keyword evidence="4" id="KW-0472">Membrane</keyword>
<dbReference type="Proteomes" id="UP000036458">
    <property type="component" value="Chromosome"/>
</dbReference>
<keyword evidence="7" id="KW-1185">Reference proteome</keyword>
<dbReference type="InterPro" id="IPR001173">
    <property type="entry name" value="Glyco_trans_2-like"/>
</dbReference>
<evidence type="ECO:0000256" key="1">
    <source>
        <dbReference type="ARBA" id="ARBA00006739"/>
    </source>
</evidence>
<comment type="similarity">
    <text evidence="1">Belongs to the glycosyltransferase 2 family.</text>
</comment>
<name>A0A0H4VPS5_9BACT</name>
<keyword evidence="3" id="KW-0808">Transferase</keyword>
<keyword evidence="4" id="KW-1133">Transmembrane helix</keyword>
<dbReference type="PANTHER" id="PTHR43630">
    <property type="entry name" value="POLY-BETA-1,6-N-ACETYL-D-GLUCOSAMINE SYNTHASE"/>
    <property type="match status" value="1"/>
</dbReference>
<organism evidence="6 7">
    <name type="scientific">Rufibacter radiotolerans</name>
    <dbReference type="NCBI Taxonomy" id="1379910"/>
    <lineage>
        <taxon>Bacteria</taxon>
        <taxon>Pseudomonadati</taxon>
        <taxon>Bacteroidota</taxon>
        <taxon>Cytophagia</taxon>
        <taxon>Cytophagales</taxon>
        <taxon>Hymenobacteraceae</taxon>
        <taxon>Rufibacter</taxon>
    </lineage>
</organism>
<evidence type="ECO:0000256" key="2">
    <source>
        <dbReference type="ARBA" id="ARBA00022676"/>
    </source>
</evidence>
<feature type="domain" description="Glycosyltransferase 2-like" evidence="5">
    <location>
        <begin position="42"/>
        <end position="151"/>
    </location>
</feature>
<evidence type="ECO:0000313" key="7">
    <source>
        <dbReference type="Proteomes" id="UP000036458"/>
    </source>
</evidence>
<evidence type="ECO:0000256" key="4">
    <source>
        <dbReference type="SAM" id="Phobius"/>
    </source>
</evidence>
<dbReference type="PANTHER" id="PTHR43630:SF1">
    <property type="entry name" value="POLY-BETA-1,6-N-ACETYL-D-GLUCOSAMINE SYNTHASE"/>
    <property type="match status" value="1"/>
</dbReference>
<dbReference type="KEGG" id="ruf:TH63_08785"/>
<keyword evidence="2" id="KW-0328">Glycosyltransferase</keyword>
<gene>
    <name evidence="6" type="ORF">TH63_08785</name>
</gene>
<evidence type="ECO:0000313" key="6">
    <source>
        <dbReference type="EMBL" id="AKQ45724.1"/>
    </source>
</evidence>
<dbReference type="CDD" id="cd04192">
    <property type="entry name" value="GT_2_like_e"/>
    <property type="match status" value="1"/>
</dbReference>
<dbReference type="RefSeq" id="WP_048920623.1">
    <property type="nucleotide sequence ID" value="NZ_CP010777.1"/>
</dbReference>
<dbReference type="GO" id="GO:0016757">
    <property type="term" value="F:glycosyltransferase activity"/>
    <property type="evidence" value="ECO:0007669"/>
    <property type="project" value="UniProtKB-KW"/>
</dbReference>
<proteinExistence type="inferred from homology"/>
<feature type="transmembrane region" description="Helical" evidence="4">
    <location>
        <begin position="341"/>
        <end position="363"/>
    </location>
</feature>
<keyword evidence="4" id="KW-0812">Transmembrane</keyword>
<sequence>MSVLLAFLVIGLYAAVVLRCWWAWTQLPTVSIEEAATPAFFSVIIPVRNEAQNILILLQDLENQQYPAHSFEVLVVDDHSEDQTAYLVQQFQAHSSLSITFLSLATFPGKRQKKAAVEVGIQAAQGEWIVCTDGDCRVSQHWLSALNQVRHTQSPKIISGPVQYAPTHSLWQKVQALEFSALIGVGAASIGLQKPTMCNGANLAYEKEAFYAVNGFEGNAQIPSGDDEFLLHKIHQRFPGRVAFAKAKEAIVRTPPAATVMQFLQQRIRWASKWKHYETFSSRLLALLVLGANLAVLGVGMTAFAGLWPWWAAASAIVLKLGADTVLLYPVLGFFGKKTLLWHLVLLQIVYGPYILLTALLGLKGSYAWKGRQLKTA</sequence>
<evidence type="ECO:0000256" key="3">
    <source>
        <dbReference type="ARBA" id="ARBA00022679"/>
    </source>
</evidence>
<accession>A0A0H4VPS5</accession>
<dbReference type="PATRIC" id="fig|1379910.4.peg.1908"/>
<feature type="transmembrane region" description="Helical" evidence="4">
    <location>
        <begin position="317"/>
        <end position="335"/>
    </location>
</feature>
<dbReference type="InterPro" id="IPR029044">
    <property type="entry name" value="Nucleotide-diphossugar_trans"/>
</dbReference>
<reference evidence="6 7" key="1">
    <citation type="submission" date="2015-01" db="EMBL/GenBank/DDBJ databases">
        <title>Rufibacter sp./DG31D/ whole genome sequencing.</title>
        <authorList>
            <person name="Kim M.K."/>
            <person name="Srinivasan S."/>
            <person name="Lee J.-J."/>
        </authorList>
    </citation>
    <scope>NUCLEOTIDE SEQUENCE [LARGE SCALE GENOMIC DNA]</scope>
    <source>
        <strain evidence="6 7">DG31D</strain>
    </source>
</reference>
<dbReference type="OrthoDB" id="9805625at2"/>
<protein>
    <recommendedName>
        <fullName evidence="5">Glycosyltransferase 2-like domain-containing protein</fullName>
    </recommendedName>
</protein>
<dbReference type="AlphaFoldDB" id="A0A0H4VPS5"/>
<dbReference type="SUPFAM" id="SSF53448">
    <property type="entry name" value="Nucleotide-diphospho-sugar transferases"/>
    <property type="match status" value="1"/>
</dbReference>